<evidence type="ECO:0000256" key="11">
    <source>
        <dbReference type="ARBA" id="ARBA00022989"/>
    </source>
</evidence>
<evidence type="ECO:0000256" key="7">
    <source>
        <dbReference type="ARBA" id="ARBA00022771"/>
    </source>
</evidence>
<dbReference type="PROSITE" id="PS50089">
    <property type="entry name" value="ZF_RING_2"/>
    <property type="match status" value="1"/>
</dbReference>
<evidence type="ECO:0000256" key="2">
    <source>
        <dbReference type="ARBA" id="ARBA00004374"/>
    </source>
</evidence>
<dbReference type="GO" id="GO:0016567">
    <property type="term" value="P:protein ubiquitination"/>
    <property type="evidence" value="ECO:0007669"/>
    <property type="project" value="InterPro"/>
</dbReference>
<reference evidence="18 19" key="1">
    <citation type="submission" date="2025-04" db="UniProtKB">
        <authorList>
            <consortium name="RefSeq"/>
        </authorList>
    </citation>
    <scope>IDENTIFICATION</scope>
    <source>
        <tissue evidence="18 19">Total insect</tissue>
    </source>
</reference>
<evidence type="ECO:0000256" key="15">
    <source>
        <dbReference type="SAM" id="Phobius"/>
    </source>
</evidence>
<comment type="subcellular location">
    <subcellularLocation>
        <location evidence="2">Mitochondrion outer membrane</location>
        <topology evidence="2">Multi-pass membrane protein</topology>
    </subcellularLocation>
</comment>
<evidence type="ECO:0000256" key="10">
    <source>
        <dbReference type="ARBA" id="ARBA00022833"/>
    </source>
</evidence>
<feature type="domain" description="RING-type" evidence="16">
    <location>
        <begin position="296"/>
        <end position="332"/>
    </location>
</feature>
<evidence type="ECO:0000256" key="4">
    <source>
        <dbReference type="ARBA" id="ARBA00022679"/>
    </source>
</evidence>
<keyword evidence="8" id="KW-0833">Ubl conjugation pathway</keyword>
<dbReference type="SUPFAM" id="SSF57850">
    <property type="entry name" value="RING/U-box"/>
    <property type="match status" value="1"/>
</dbReference>
<dbReference type="RefSeq" id="XP_034239896.1">
    <property type="nucleotide sequence ID" value="XM_034384005.1"/>
</dbReference>
<dbReference type="EC" id="2.3.2.27" evidence="3"/>
<feature type="transmembrane region" description="Helical" evidence="15">
    <location>
        <begin position="235"/>
        <end position="256"/>
    </location>
</feature>
<dbReference type="OrthoDB" id="66726at2759"/>
<dbReference type="KEGG" id="tpal:117644489"/>
<evidence type="ECO:0000256" key="14">
    <source>
        <dbReference type="PROSITE-ProRule" id="PRU00175"/>
    </source>
</evidence>
<dbReference type="InterPro" id="IPR051652">
    <property type="entry name" value="MDM2_MDM4_MUL1"/>
</dbReference>
<dbReference type="Gene3D" id="3.30.40.10">
    <property type="entry name" value="Zinc/RING finger domain, C3HC4 (zinc finger)"/>
    <property type="match status" value="1"/>
</dbReference>
<organism evidence="18">
    <name type="scientific">Thrips palmi</name>
    <name type="common">Melon thrips</name>
    <dbReference type="NCBI Taxonomy" id="161013"/>
    <lineage>
        <taxon>Eukaryota</taxon>
        <taxon>Metazoa</taxon>
        <taxon>Ecdysozoa</taxon>
        <taxon>Arthropoda</taxon>
        <taxon>Hexapoda</taxon>
        <taxon>Insecta</taxon>
        <taxon>Pterygota</taxon>
        <taxon>Neoptera</taxon>
        <taxon>Paraneoptera</taxon>
        <taxon>Thysanoptera</taxon>
        <taxon>Terebrantia</taxon>
        <taxon>Thripoidea</taxon>
        <taxon>Thripidae</taxon>
        <taxon>Thrips</taxon>
    </lineage>
</organism>
<dbReference type="SMART" id="SM00184">
    <property type="entry name" value="RING"/>
    <property type="match status" value="1"/>
</dbReference>
<dbReference type="InterPro" id="IPR013083">
    <property type="entry name" value="Znf_RING/FYVE/PHD"/>
</dbReference>
<keyword evidence="6" id="KW-0479">Metal-binding</keyword>
<keyword evidence="13 15" id="KW-0472">Membrane</keyword>
<dbReference type="AlphaFoldDB" id="A0A6P8YS80"/>
<evidence type="ECO:0000256" key="1">
    <source>
        <dbReference type="ARBA" id="ARBA00000900"/>
    </source>
</evidence>
<evidence type="ECO:0000313" key="18">
    <source>
        <dbReference type="RefSeq" id="XP_034239896.1"/>
    </source>
</evidence>
<gene>
    <name evidence="18 19" type="primary">LOC117644489</name>
</gene>
<dbReference type="RefSeq" id="XP_034239897.1">
    <property type="nucleotide sequence ID" value="XM_034384006.1"/>
</dbReference>
<sequence>MDYFIEGLALGFDAIAFGLVYHSYRFKKSAIKSIENVQFVEVDQKLVDHVASEPSKKLDYVVVRGKVIALSSPIRSINAWNTYGVVQKLTTREHLVTRHNFVGFWSERERTIQEVYNSIPFALRSGSVDIEVADALSAHCLDLETISDVYEPISISLWDYIWGFFTGIRPQGLQKTEEMVREGVLLTGIGELALSEDKATLRLQPSQDGLPFFLTSLPLNTLTKRLEGEKQTLKYLSIVFGIIGVGIMGMMAHRWYRNRLAKKLEEEEHLRLEKARKERRQRARSNNHEYSDNELCVVCRENPKEIILLPCGHVCICEDCSNDVTNLCPVCRAEILSRNPAYIS</sequence>
<keyword evidence="9" id="KW-1000">Mitochondrion outer membrane</keyword>
<comment type="catalytic activity">
    <reaction evidence="1">
        <text>S-ubiquitinyl-[E2 ubiquitin-conjugating enzyme]-L-cysteine + [acceptor protein]-L-lysine = [E2 ubiquitin-conjugating enzyme]-L-cysteine + N(6)-ubiquitinyl-[acceptor protein]-L-lysine.</text>
        <dbReference type="EC" id="2.3.2.27"/>
    </reaction>
</comment>
<evidence type="ECO:0000313" key="19">
    <source>
        <dbReference type="RefSeq" id="XP_034239897.1"/>
    </source>
</evidence>
<keyword evidence="11 15" id="KW-1133">Transmembrane helix</keyword>
<name>A0A6P8YS80_THRPL</name>
<evidence type="ECO:0000256" key="5">
    <source>
        <dbReference type="ARBA" id="ARBA00022692"/>
    </source>
</evidence>
<keyword evidence="12" id="KW-0496">Mitochondrion</keyword>
<proteinExistence type="predicted"/>
<protein>
    <recommendedName>
        <fullName evidence="3">RING-type E3 ubiquitin transferase</fullName>
        <ecNumber evidence="3">2.3.2.27</ecNumber>
    </recommendedName>
</protein>
<dbReference type="GeneID" id="117644489"/>
<dbReference type="Proteomes" id="UP000515158">
    <property type="component" value="Unplaced"/>
</dbReference>
<dbReference type="GO" id="GO:0008270">
    <property type="term" value="F:zinc ion binding"/>
    <property type="evidence" value="ECO:0007669"/>
    <property type="project" value="UniProtKB-KW"/>
</dbReference>
<evidence type="ECO:0000256" key="6">
    <source>
        <dbReference type="ARBA" id="ARBA00022723"/>
    </source>
</evidence>
<dbReference type="CTD" id="79594"/>
<dbReference type="InterPro" id="IPR001841">
    <property type="entry name" value="Znf_RING"/>
</dbReference>
<dbReference type="Pfam" id="PF12483">
    <property type="entry name" value="GIDE"/>
    <property type="match status" value="1"/>
</dbReference>
<keyword evidence="4" id="KW-0808">Transferase</keyword>
<dbReference type="Pfam" id="PF13920">
    <property type="entry name" value="zf-C3HC4_3"/>
    <property type="match status" value="1"/>
</dbReference>
<dbReference type="PANTHER" id="PTHR12183:SF32">
    <property type="entry name" value="MITOCHONDRIAL E3 UBIQUITIN PROTEIN LIGASE 1"/>
    <property type="match status" value="1"/>
</dbReference>
<dbReference type="CDD" id="cd16649">
    <property type="entry name" value="mRING-HC-C3HC5_CGRF1-like"/>
    <property type="match status" value="1"/>
</dbReference>
<keyword evidence="7 14" id="KW-0863">Zinc-finger</keyword>
<dbReference type="GO" id="GO:0005741">
    <property type="term" value="C:mitochondrial outer membrane"/>
    <property type="evidence" value="ECO:0007669"/>
    <property type="project" value="UniProtKB-SubCell"/>
</dbReference>
<evidence type="ECO:0000313" key="17">
    <source>
        <dbReference type="Proteomes" id="UP000515158"/>
    </source>
</evidence>
<dbReference type="GO" id="GO:0061630">
    <property type="term" value="F:ubiquitin protein ligase activity"/>
    <property type="evidence" value="ECO:0007669"/>
    <property type="project" value="UniProtKB-EC"/>
</dbReference>
<dbReference type="InterPro" id="IPR022170">
    <property type="entry name" value="MUL1-like"/>
</dbReference>
<evidence type="ECO:0000256" key="9">
    <source>
        <dbReference type="ARBA" id="ARBA00022787"/>
    </source>
</evidence>
<evidence type="ECO:0000259" key="16">
    <source>
        <dbReference type="PROSITE" id="PS50089"/>
    </source>
</evidence>
<keyword evidence="17" id="KW-1185">Reference proteome</keyword>
<evidence type="ECO:0000256" key="3">
    <source>
        <dbReference type="ARBA" id="ARBA00012483"/>
    </source>
</evidence>
<evidence type="ECO:0000256" key="12">
    <source>
        <dbReference type="ARBA" id="ARBA00023128"/>
    </source>
</evidence>
<keyword evidence="10" id="KW-0862">Zinc</keyword>
<dbReference type="FunFam" id="1.10.1170.10:FF:000002">
    <property type="entry name" value="Baculoviral IAP repeat containing 7"/>
    <property type="match status" value="1"/>
</dbReference>
<keyword evidence="5 15" id="KW-0812">Transmembrane</keyword>
<evidence type="ECO:0000256" key="8">
    <source>
        <dbReference type="ARBA" id="ARBA00022786"/>
    </source>
</evidence>
<dbReference type="PANTHER" id="PTHR12183">
    <property type="entry name" value="MITOCHONDRIAL UBIQUITIN LIGASE ACTIVATOR OF NFKB 1"/>
    <property type="match status" value="1"/>
</dbReference>
<accession>A0A6P8YS80</accession>
<evidence type="ECO:0000256" key="13">
    <source>
        <dbReference type="ARBA" id="ARBA00023136"/>
    </source>
</evidence>